<reference evidence="1 2" key="1">
    <citation type="submission" date="2021-05" db="EMBL/GenBank/DDBJ databases">
        <title>Genome Assembly of Synthetic Allotetraploid Brassica napus Reveals Homoeologous Exchanges between Subgenomes.</title>
        <authorList>
            <person name="Davis J.T."/>
        </authorList>
    </citation>
    <scope>NUCLEOTIDE SEQUENCE [LARGE SCALE GENOMIC DNA]</scope>
    <source>
        <strain evidence="2">cv. Da-Ae</strain>
        <tissue evidence="1">Seedling</tissue>
    </source>
</reference>
<dbReference type="EMBL" id="JAGKQM010000013">
    <property type="protein sequence ID" value="KAH0891662.1"/>
    <property type="molecule type" value="Genomic_DNA"/>
</dbReference>
<protein>
    <submittedName>
        <fullName evidence="1">Uncharacterized protein</fullName>
    </submittedName>
</protein>
<sequence>MISRSMRRHVKSFHALFKTFGCGSVASYHVFICRKQSMMIQGSISGGIYELSSFDVTKSNQYFKLTTAPHTTLIEITETINPIPAEVFLFRSFDQVLLLANTNILYQILVGKLWASKPPTTLYELAPLFYCPALICRGAASVIPNPSHGVYIGVSMTSRRLDSHGMVEKKTEARQIYQSAEKPTVLEHGLFVKKACIE</sequence>
<name>A0ABQ8AGJ1_BRANA</name>
<evidence type="ECO:0000313" key="2">
    <source>
        <dbReference type="Proteomes" id="UP000824890"/>
    </source>
</evidence>
<evidence type="ECO:0000313" key="1">
    <source>
        <dbReference type="EMBL" id="KAH0891662.1"/>
    </source>
</evidence>
<dbReference type="Proteomes" id="UP000824890">
    <property type="component" value="Unassembled WGS sequence"/>
</dbReference>
<organism evidence="1 2">
    <name type="scientific">Brassica napus</name>
    <name type="common">Rape</name>
    <dbReference type="NCBI Taxonomy" id="3708"/>
    <lineage>
        <taxon>Eukaryota</taxon>
        <taxon>Viridiplantae</taxon>
        <taxon>Streptophyta</taxon>
        <taxon>Embryophyta</taxon>
        <taxon>Tracheophyta</taxon>
        <taxon>Spermatophyta</taxon>
        <taxon>Magnoliopsida</taxon>
        <taxon>eudicotyledons</taxon>
        <taxon>Gunneridae</taxon>
        <taxon>Pentapetalae</taxon>
        <taxon>rosids</taxon>
        <taxon>malvids</taxon>
        <taxon>Brassicales</taxon>
        <taxon>Brassicaceae</taxon>
        <taxon>Brassiceae</taxon>
        <taxon>Brassica</taxon>
    </lineage>
</organism>
<comment type="caution">
    <text evidence="1">The sequence shown here is derived from an EMBL/GenBank/DDBJ whole genome shotgun (WGS) entry which is preliminary data.</text>
</comment>
<gene>
    <name evidence="1" type="ORF">HID58_054091</name>
</gene>
<proteinExistence type="predicted"/>
<accession>A0ABQ8AGJ1</accession>
<keyword evidence="2" id="KW-1185">Reference proteome</keyword>